<proteinExistence type="predicted"/>
<dbReference type="KEGG" id="clup:CLUP02_05308"/>
<organism evidence="1 2">
    <name type="scientific">Colletotrichum lupini</name>
    <dbReference type="NCBI Taxonomy" id="145971"/>
    <lineage>
        <taxon>Eukaryota</taxon>
        <taxon>Fungi</taxon>
        <taxon>Dikarya</taxon>
        <taxon>Ascomycota</taxon>
        <taxon>Pezizomycotina</taxon>
        <taxon>Sordariomycetes</taxon>
        <taxon>Hypocreomycetidae</taxon>
        <taxon>Glomerellales</taxon>
        <taxon>Glomerellaceae</taxon>
        <taxon>Colletotrichum</taxon>
        <taxon>Colletotrichum acutatum species complex</taxon>
    </lineage>
</organism>
<accession>A0A9Q8SM91</accession>
<reference evidence="1" key="1">
    <citation type="journal article" date="2021" name="Mol. Plant Microbe Interact.">
        <title>Complete Genome Sequence of the Plant-Pathogenic Fungus Colletotrichum lupini.</title>
        <authorList>
            <person name="Baroncelli R."/>
            <person name="Pensec F."/>
            <person name="Da Lio D."/>
            <person name="Boufleur T."/>
            <person name="Vicente I."/>
            <person name="Sarrocco S."/>
            <person name="Picot A."/>
            <person name="Baraldi E."/>
            <person name="Sukno S."/>
            <person name="Thon M."/>
            <person name="Le Floch G."/>
        </authorList>
    </citation>
    <scope>NUCLEOTIDE SEQUENCE</scope>
    <source>
        <strain evidence="1">IMI 504893</strain>
    </source>
</reference>
<keyword evidence="2" id="KW-1185">Reference proteome</keyword>
<gene>
    <name evidence="1" type="ORF">CLUP02_05308</name>
</gene>
<evidence type="ECO:0000313" key="2">
    <source>
        <dbReference type="Proteomes" id="UP000830671"/>
    </source>
</evidence>
<dbReference type="GeneID" id="73339326"/>
<dbReference type="RefSeq" id="XP_049141459.1">
    <property type="nucleotide sequence ID" value="XM_049284316.1"/>
</dbReference>
<dbReference type="AlphaFoldDB" id="A0A9Q8SM91"/>
<dbReference type="EMBL" id="CP019475">
    <property type="protein sequence ID" value="UQC79828.1"/>
    <property type="molecule type" value="Genomic_DNA"/>
</dbReference>
<sequence length="337" mass="36508">MIWQHWLVGHPAGQALLVSIQTAQQLHQRSGVPSINAAPHPSYNGASGDVALSPDVSQRTTCHRLPRADSAIARGRITQKISFLHVLSRKSVRLAVSAGYRPPPEAAVKAPMALHTKNLSSLRKIPYPTGTASTMGYCEDGDAWQYLKFVGVPYNKHGIRRSRHTLECKHSRPGSNVSRLPGSSMPEVRQGLAGLAIYRGDDPPFLFREMTGDGSGAALAAFPLQPDNDRCLCNAERSCNPGCFSASLAETGANGILKSVRKLDPDEHFASLIATVQGSQSSLASVSKTCRTEIPVSTATLQWNHRGTAQNFRVSFHLVARSEDKKKWQITSAVIAQ</sequence>
<dbReference type="Proteomes" id="UP000830671">
    <property type="component" value="Chromosome 3"/>
</dbReference>
<evidence type="ECO:0000313" key="1">
    <source>
        <dbReference type="EMBL" id="UQC79828.1"/>
    </source>
</evidence>
<name>A0A9Q8SM91_9PEZI</name>
<protein>
    <submittedName>
        <fullName evidence="1">Uncharacterized protein</fullName>
    </submittedName>
</protein>